<sequence>MMLYGPGLSPAGECGATDFWETPGSKEAQEAAESGTFCIGYRSVYMGSTSVLKGIELSRYHG</sequence>
<evidence type="ECO:0000313" key="1">
    <source>
        <dbReference type="EMBL" id="KAA1079694.1"/>
    </source>
</evidence>
<evidence type="ECO:0000313" key="4">
    <source>
        <dbReference type="Proteomes" id="UP000325313"/>
    </source>
</evidence>
<evidence type="ECO:0000313" key="2">
    <source>
        <dbReference type="EMBL" id="KAA1100837.1"/>
    </source>
</evidence>
<gene>
    <name evidence="1" type="ORF">PGT21_021055</name>
    <name evidence="2" type="ORF">PGTUg99_030300</name>
</gene>
<protein>
    <submittedName>
        <fullName evidence="1">Uncharacterized protein</fullName>
    </submittedName>
</protein>
<accession>A0A5B0MUB0</accession>
<evidence type="ECO:0000313" key="3">
    <source>
        <dbReference type="Proteomes" id="UP000324748"/>
    </source>
</evidence>
<dbReference type="Proteomes" id="UP000324748">
    <property type="component" value="Unassembled WGS sequence"/>
</dbReference>
<reference evidence="3 4" key="1">
    <citation type="submission" date="2019-05" db="EMBL/GenBank/DDBJ databases">
        <title>Emergence of the Ug99 lineage of the wheat stem rust pathogen through somatic hybridization.</title>
        <authorList>
            <person name="Li F."/>
            <person name="Upadhyaya N.M."/>
            <person name="Sperschneider J."/>
            <person name="Matny O."/>
            <person name="Nguyen-Phuc H."/>
            <person name="Mago R."/>
            <person name="Raley C."/>
            <person name="Miller M.E."/>
            <person name="Silverstein K.A.T."/>
            <person name="Henningsen E."/>
            <person name="Hirsch C.D."/>
            <person name="Visser B."/>
            <person name="Pretorius Z.A."/>
            <person name="Steffenson B.J."/>
            <person name="Schwessinger B."/>
            <person name="Dodds P.N."/>
            <person name="Figueroa M."/>
        </authorList>
    </citation>
    <scope>NUCLEOTIDE SEQUENCE [LARGE SCALE GENOMIC DNA]</scope>
    <source>
        <strain evidence="1">21-0</strain>
        <strain evidence="2 4">Ug99</strain>
    </source>
</reference>
<name>A0A5B0MUB0_PUCGR</name>
<dbReference type="EMBL" id="VSWC01000132">
    <property type="protein sequence ID" value="KAA1079694.1"/>
    <property type="molecule type" value="Genomic_DNA"/>
</dbReference>
<keyword evidence="3" id="KW-1185">Reference proteome</keyword>
<dbReference type="EMBL" id="VDEP01000339">
    <property type="protein sequence ID" value="KAA1100837.1"/>
    <property type="molecule type" value="Genomic_DNA"/>
</dbReference>
<dbReference type="AlphaFoldDB" id="A0A5B0MUB0"/>
<organism evidence="1 3">
    <name type="scientific">Puccinia graminis f. sp. tritici</name>
    <dbReference type="NCBI Taxonomy" id="56615"/>
    <lineage>
        <taxon>Eukaryota</taxon>
        <taxon>Fungi</taxon>
        <taxon>Dikarya</taxon>
        <taxon>Basidiomycota</taxon>
        <taxon>Pucciniomycotina</taxon>
        <taxon>Pucciniomycetes</taxon>
        <taxon>Pucciniales</taxon>
        <taxon>Pucciniaceae</taxon>
        <taxon>Puccinia</taxon>
    </lineage>
</organism>
<proteinExistence type="predicted"/>
<comment type="caution">
    <text evidence="1">The sequence shown here is derived from an EMBL/GenBank/DDBJ whole genome shotgun (WGS) entry which is preliminary data.</text>
</comment>
<dbReference type="Proteomes" id="UP000325313">
    <property type="component" value="Unassembled WGS sequence"/>
</dbReference>